<accession>A0ABQ9QYD3</accession>
<organism evidence="2 3">
    <name type="scientific">Colletotrichum tamarilloi</name>
    <dbReference type="NCBI Taxonomy" id="1209934"/>
    <lineage>
        <taxon>Eukaryota</taxon>
        <taxon>Fungi</taxon>
        <taxon>Dikarya</taxon>
        <taxon>Ascomycota</taxon>
        <taxon>Pezizomycotina</taxon>
        <taxon>Sordariomycetes</taxon>
        <taxon>Hypocreomycetidae</taxon>
        <taxon>Glomerellales</taxon>
        <taxon>Glomerellaceae</taxon>
        <taxon>Colletotrichum</taxon>
        <taxon>Colletotrichum acutatum species complex</taxon>
    </lineage>
</organism>
<protein>
    <submittedName>
        <fullName evidence="2">Uncharacterized protein</fullName>
    </submittedName>
</protein>
<keyword evidence="3" id="KW-1185">Reference proteome</keyword>
<sequence>MSRELTGSLDAAPHIHVFHQSRLPRQHDLRLTNPLSVIDRGTPRLTPSSDDPSPQVKVHIQHHGTASQDSLKNRPRPGTQCSADLPVPAAVCPAPLKIDRCHSHIHNHAESLSASGAQTSHQTSPTSPTFHAFRSSPALIGHFGRGT</sequence>
<dbReference type="RefSeq" id="XP_060378171.1">
    <property type="nucleotide sequence ID" value="XM_060527160.1"/>
</dbReference>
<dbReference type="EMBL" id="MLFU01000057">
    <property type="protein sequence ID" value="KAK1489193.1"/>
    <property type="molecule type" value="Genomic_DNA"/>
</dbReference>
<comment type="caution">
    <text evidence="2">The sequence shown here is derived from an EMBL/GenBank/DDBJ whole genome shotgun (WGS) entry which is preliminary data.</text>
</comment>
<proteinExistence type="predicted"/>
<evidence type="ECO:0000313" key="3">
    <source>
        <dbReference type="Proteomes" id="UP001227543"/>
    </source>
</evidence>
<evidence type="ECO:0000256" key="1">
    <source>
        <dbReference type="SAM" id="MobiDB-lite"/>
    </source>
</evidence>
<dbReference type="Proteomes" id="UP001227543">
    <property type="component" value="Unassembled WGS sequence"/>
</dbReference>
<dbReference type="GeneID" id="85411398"/>
<evidence type="ECO:0000313" key="2">
    <source>
        <dbReference type="EMBL" id="KAK1489193.1"/>
    </source>
</evidence>
<feature type="region of interest" description="Disordered" evidence="1">
    <location>
        <begin position="34"/>
        <end position="82"/>
    </location>
</feature>
<gene>
    <name evidence="2" type="ORF">CTAM01_11148</name>
</gene>
<feature type="compositionally biased region" description="Low complexity" evidence="1">
    <location>
        <begin position="118"/>
        <end position="129"/>
    </location>
</feature>
<reference evidence="2 3" key="1">
    <citation type="submission" date="2016-10" db="EMBL/GenBank/DDBJ databases">
        <title>The genome sequence of Colletotrichum fioriniae PJ7.</title>
        <authorList>
            <person name="Baroncelli R."/>
        </authorList>
    </citation>
    <scope>NUCLEOTIDE SEQUENCE [LARGE SCALE GENOMIC DNA]</scope>
    <source>
        <strain evidence="2 3">Tom-12</strain>
    </source>
</reference>
<name>A0ABQ9QYD3_9PEZI</name>
<feature type="region of interest" description="Disordered" evidence="1">
    <location>
        <begin position="112"/>
        <end position="147"/>
    </location>
</feature>